<keyword evidence="1" id="KW-0472">Membrane</keyword>
<reference evidence="3" key="1">
    <citation type="submission" date="2022-11" db="UniProtKB">
        <authorList>
            <consortium name="WormBaseParasite"/>
        </authorList>
    </citation>
    <scope>IDENTIFICATION</scope>
</reference>
<feature type="transmembrane region" description="Helical" evidence="1">
    <location>
        <begin position="21"/>
        <end position="37"/>
    </location>
</feature>
<dbReference type="WBParaSite" id="jg22265">
    <property type="protein sequence ID" value="jg22265"/>
    <property type="gene ID" value="jg22265"/>
</dbReference>
<sequence length="254" mass="28665">MTNKHSIQQKYQYSENIRTSIQLILIATVMLFLTLSVQSRQILANVTAFVCTVLPLCAIFSHPRFFFICQRRGLLIHSRNWLPRKRYSKYWRFLVKSVPVDGLLGLHLGPSKYGVPSAVEQFAGKLDQPVVTVCLNGTKDYNGTAQLTFGSETCPDCGDNSGYVPLLNTDKPDSYNFLINATGAIFNSTSYFYHTNCAGLDYSQVTLNIGEKGNAKVVLTGSDYIRHSSYDDTCYWQYMLHPIMLASCSWETNF</sequence>
<evidence type="ECO:0000313" key="3">
    <source>
        <dbReference type="WBParaSite" id="jg22265"/>
    </source>
</evidence>
<dbReference type="AlphaFoldDB" id="A0A915DRV9"/>
<organism evidence="2 3">
    <name type="scientific">Ditylenchus dipsaci</name>
    <dbReference type="NCBI Taxonomy" id="166011"/>
    <lineage>
        <taxon>Eukaryota</taxon>
        <taxon>Metazoa</taxon>
        <taxon>Ecdysozoa</taxon>
        <taxon>Nematoda</taxon>
        <taxon>Chromadorea</taxon>
        <taxon>Rhabditida</taxon>
        <taxon>Tylenchina</taxon>
        <taxon>Tylenchomorpha</taxon>
        <taxon>Sphaerularioidea</taxon>
        <taxon>Anguinidae</taxon>
        <taxon>Anguininae</taxon>
        <taxon>Ditylenchus</taxon>
    </lineage>
</organism>
<proteinExistence type="predicted"/>
<feature type="transmembrane region" description="Helical" evidence="1">
    <location>
        <begin position="43"/>
        <end position="62"/>
    </location>
</feature>
<dbReference type="SUPFAM" id="SSF50630">
    <property type="entry name" value="Acid proteases"/>
    <property type="match status" value="1"/>
</dbReference>
<dbReference type="Gene3D" id="2.40.70.10">
    <property type="entry name" value="Acid Proteases"/>
    <property type="match status" value="1"/>
</dbReference>
<evidence type="ECO:0000256" key="1">
    <source>
        <dbReference type="SAM" id="Phobius"/>
    </source>
</evidence>
<dbReference type="InterPro" id="IPR021109">
    <property type="entry name" value="Peptidase_aspartic_dom_sf"/>
</dbReference>
<name>A0A915DRV9_9BILA</name>
<keyword evidence="1" id="KW-1133">Transmembrane helix</keyword>
<keyword evidence="2" id="KW-1185">Reference proteome</keyword>
<protein>
    <submittedName>
        <fullName evidence="3">Uncharacterized protein</fullName>
    </submittedName>
</protein>
<keyword evidence="1" id="KW-0812">Transmembrane</keyword>
<dbReference type="Proteomes" id="UP000887574">
    <property type="component" value="Unplaced"/>
</dbReference>
<evidence type="ECO:0000313" key="2">
    <source>
        <dbReference type="Proteomes" id="UP000887574"/>
    </source>
</evidence>
<accession>A0A915DRV9</accession>